<evidence type="ECO:0000259" key="2">
    <source>
        <dbReference type="Pfam" id="PF20094"/>
    </source>
</evidence>
<feature type="chain" id="PRO_5020758999" evidence="1">
    <location>
        <begin position="19"/>
        <end position="432"/>
    </location>
</feature>
<feature type="signal peptide" evidence="1">
    <location>
        <begin position="1"/>
        <end position="18"/>
    </location>
</feature>
<evidence type="ECO:0000313" key="3">
    <source>
        <dbReference type="EMBL" id="TDE18328.1"/>
    </source>
</evidence>
<keyword evidence="4" id="KW-1185">Reference proteome</keyword>
<keyword evidence="1" id="KW-0732">Signal</keyword>
<accession>A0A4V2Z573</accession>
<feature type="domain" description="GWxTD" evidence="2">
    <location>
        <begin position="256"/>
        <end position="428"/>
    </location>
</feature>
<reference evidence="3 4" key="1">
    <citation type="submission" date="2019-03" db="EMBL/GenBank/DDBJ databases">
        <title>Dyadobacter AR-3-6 sp. nov., isolated from arctic soil.</title>
        <authorList>
            <person name="Chaudhary D.K."/>
        </authorList>
    </citation>
    <scope>NUCLEOTIDE SEQUENCE [LARGE SCALE GENOMIC DNA]</scope>
    <source>
        <strain evidence="3 4">AR-3-6</strain>
    </source>
</reference>
<organism evidence="3 4">
    <name type="scientific">Dyadobacter psychrotolerans</name>
    <dbReference type="NCBI Taxonomy" id="2541721"/>
    <lineage>
        <taxon>Bacteria</taxon>
        <taxon>Pseudomonadati</taxon>
        <taxon>Bacteroidota</taxon>
        <taxon>Cytophagia</taxon>
        <taxon>Cytophagales</taxon>
        <taxon>Spirosomataceae</taxon>
        <taxon>Dyadobacter</taxon>
    </lineage>
</organism>
<name>A0A4V2Z573_9BACT</name>
<evidence type="ECO:0000256" key="1">
    <source>
        <dbReference type="SAM" id="SignalP"/>
    </source>
</evidence>
<dbReference type="RefSeq" id="WP_131956126.1">
    <property type="nucleotide sequence ID" value="NZ_SMFL01000001.1"/>
</dbReference>
<dbReference type="EMBL" id="SMFL01000001">
    <property type="protein sequence ID" value="TDE18328.1"/>
    <property type="molecule type" value="Genomic_DNA"/>
</dbReference>
<dbReference type="InterPro" id="IPR030959">
    <property type="entry name" value="GWxTD_dom"/>
</dbReference>
<dbReference type="AlphaFoldDB" id="A0A4V2Z573"/>
<evidence type="ECO:0000313" key="4">
    <source>
        <dbReference type="Proteomes" id="UP000294850"/>
    </source>
</evidence>
<dbReference type="Pfam" id="PF20094">
    <property type="entry name" value="GWxTD_dom"/>
    <property type="match status" value="1"/>
</dbReference>
<protein>
    <submittedName>
        <fullName evidence="3">GWxTD domain-containing protein</fullName>
    </submittedName>
</protein>
<dbReference type="NCBIfam" id="TIGR04514">
    <property type="entry name" value="GWxTD_dom"/>
    <property type="match status" value="1"/>
</dbReference>
<dbReference type="OrthoDB" id="9814412at2"/>
<dbReference type="Proteomes" id="UP000294850">
    <property type="component" value="Unassembled WGS sequence"/>
</dbReference>
<sequence>MKTTFGVYLSLLSALVIAGCASSSKISKPLPEAKVYPSQSQQTASTAPVNEEPSLISIQSKYLIRDSTQVKVYLYVDAYRGKNAIASDDFAKTYNLNYVIYSDYGTRDRLGYGNVKLNESNVSKVGNKVVVSFDIKSPNKDYGVLLSEISQTGTLKKVLNDLTIRFKKQSTNELYGVYTAASTEPLQRHYINSNEPFAVKRITESTDQLHVFYYKHSFDAAGSPMNTAPKTVSKSLEVDSSFTINTNETLRFEKEGLYNIFSDTTQSEGMGLLVVNERYPKMTRPEALLGPLLYMSTNTEINEIKKAEDYKKALDKYWLNLMNGNAPLAQQSIRSFYGRVEEANQLFTTYKEGWKTDKGMIYIVLGPPDKVQRSKDREVWTYDQRGNAQNVNFTFNRRNNQFVDDHYELVRYAEYQPIWYPVVEAWRNGTIR</sequence>
<dbReference type="PROSITE" id="PS51257">
    <property type="entry name" value="PROKAR_LIPOPROTEIN"/>
    <property type="match status" value="1"/>
</dbReference>
<comment type="caution">
    <text evidence="3">The sequence shown here is derived from an EMBL/GenBank/DDBJ whole genome shotgun (WGS) entry which is preliminary data.</text>
</comment>
<proteinExistence type="predicted"/>
<gene>
    <name evidence="3" type="ORF">E0F88_01940</name>
</gene>